<sequence>MKTDDEAFDIWANEIGVPRERIIRIGDNKGSAYASDNFWQMGDTGPCGPCSEIFYDHGDHIWGGPPGSPEEDGDRYIEIWNIVFMQFNRQADGTMLPLPKPSVDTGMGLERISAVLQHVNSNYEIDLFQKLIQAVAQVTGATDLSNKSLPCHCRPHSLLCIPDCRWRHPV</sequence>
<dbReference type="GO" id="GO:0045892">
    <property type="term" value="P:negative regulation of DNA-templated transcription"/>
    <property type="evidence" value="ECO:0007669"/>
    <property type="project" value="TreeGrafter"/>
</dbReference>
<keyword evidence="6" id="KW-0547">Nucleotide-binding</keyword>
<dbReference type="PRINTS" id="PR00980">
    <property type="entry name" value="TRNASYNTHALA"/>
</dbReference>
<accession>A0A379ABT3</accession>
<dbReference type="AlphaFoldDB" id="A0A379ABT3"/>
<keyword evidence="14" id="KW-1185">Reference proteome</keyword>
<evidence type="ECO:0000256" key="10">
    <source>
        <dbReference type="ARBA" id="ARBA00023146"/>
    </source>
</evidence>
<dbReference type="InterPro" id="IPR002318">
    <property type="entry name" value="Ala-tRNA-lgiase_IIc"/>
</dbReference>
<evidence type="ECO:0000256" key="5">
    <source>
        <dbReference type="ARBA" id="ARBA00022598"/>
    </source>
</evidence>
<keyword evidence="5 13" id="KW-0436">Ligase</keyword>
<dbReference type="EC" id="6.1.1.7" evidence="2"/>
<evidence type="ECO:0000313" key="14">
    <source>
        <dbReference type="Proteomes" id="UP000254640"/>
    </source>
</evidence>
<keyword evidence="4" id="KW-0820">tRNA-binding</keyword>
<comment type="similarity">
    <text evidence="1">Belongs to the class-II aminoacyl-tRNA synthetase family.</text>
</comment>
<evidence type="ECO:0000313" key="13">
    <source>
        <dbReference type="EMBL" id="SUB15354.1"/>
    </source>
</evidence>
<dbReference type="Pfam" id="PF01411">
    <property type="entry name" value="tRNA-synt_2c"/>
    <property type="match status" value="1"/>
</dbReference>
<dbReference type="PANTHER" id="PTHR11777:SF9">
    <property type="entry name" value="ALANINE--TRNA LIGASE, CYTOPLASMIC"/>
    <property type="match status" value="1"/>
</dbReference>
<dbReference type="GO" id="GO:0004813">
    <property type="term" value="F:alanine-tRNA ligase activity"/>
    <property type="evidence" value="ECO:0007669"/>
    <property type="project" value="UniProtKB-EC"/>
</dbReference>
<dbReference type="InterPro" id="IPR018165">
    <property type="entry name" value="Ala-tRNA-synth_IIc_core"/>
</dbReference>
<keyword evidence="7" id="KW-0067">ATP-binding</keyword>
<dbReference type="GO" id="GO:0002161">
    <property type="term" value="F:aminoacyl-tRNA deacylase activity"/>
    <property type="evidence" value="ECO:0007669"/>
    <property type="project" value="TreeGrafter"/>
</dbReference>
<name>A0A379ABT3_ENTAG</name>
<dbReference type="InterPro" id="IPR050058">
    <property type="entry name" value="Ala-tRNA_ligase"/>
</dbReference>
<evidence type="ECO:0000256" key="6">
    <source>
        <dbReference type="ARBA" id="ARBA00022741"/>
    </source>
</evidence>
<protein>
    <recommendedName>
        <fullName evidence="3">Alanine--tRNA ligase</fullName>
        <ecNumber evidence="2">6.1.1.7</ecNumber>
    </recommendedName>
    <alternativeName>
        <fullName evidence="11">Alanyl-tRNA synthetase</fullName>
    </alternativeName>
</protein>
<reference evidence="13 14" key="1">
    <citation type="submission" date="2018-06" db="EMBL/GenBank/DDBJ databases">
        <authorList>
            <consortium name="Pathogen Informatics"/>
            <person name="Doyle S."/>
        </authorList>
    </citation>
    <scope>NUCLEOTIDE SEQUENCE [LARGE SCALE GENOMIC DNA]</scope>
    <source>
        <strain evidence="13 14">NCTC9381</strain>
    </source>
</reference>
<organism evidence="13 14">
    <name type="scientific">Enterobacter agglomerans</name>
    <name type="common">Erwinia herbicola</name>
    <name type="synonym">Pantoea agglomerans</name>
    <dbReference type="NCBI Taxonomy" id="549"/>
    <lineage>
        <taxon>Bacteria</taxon>
        <taxon>Pseudomonadati</taxon>
        <taxon>Pseudomonadota</taxon>
        <taxon>Gammaproteobacteria</taxon>
        <taxon>Enterobacterales</taxon>
        <taxon>Erwiniaceae</taxon>
        <taxon>Pantoea</taxon>
        <taxon>Pantoea agglomerans group</taxon>
    </lineage>
</organism>
<keyword evidence="9" id="KW-0648">Protein biosynthesis</keyword>
<evidence type="ECO:0000256" key="3">
    <source>
        <dbReference type="ARBA" id="ARBA00017959"/>
    </source>
</evidence>
<evidence type="ECO:0000256" key="1">
    <source>
        <dbReference type="ARBA" id="ARBA00008226"/>
    </source>
</evidence>
<evidence type="ECO:0000259" key="12">
    <source>
        <dbReference type="PROSITE" id="PS50860"/>
    </source>
</evidence>
<evidence type="ECO:0000256" key="9">
    <source>
        <dbReference type="ARBA" id="ARBA00022917"/>
    </source>
</evidence>
<keyword evidence="8" id="KW-0694">RNA-binding</keyword>
<gene>
    <name evidence="13" type="primary">alaS_2</name>
    <name evidence="13" type="ORF">NCTC9381_01226</name>
</gene>
<dbReference type="PANTHER" id="PTHR11777">
    <property type="entry name" value="ALANYL-TRNA SYNTHETASE"/>
    <property type="match status" value="1"/>
</dbReference>
<dbReference type="GO" id="GO:0006419">
    <property type="term" value="P:alanyl-tRNA aminoacylation"/>
    <property type="evidence" value="ECO:0007669"/>
    <property type="project" value="InterPro"/>
</dbReference>
<evidence type="ECO:0000256" key="7">
    <source>
        <dbReference type="ARBA" id="ARBA00022840"/>
    </source>
</evidence>
<evidence type="ECO:0000256" key="11">
    <source>
        <dbReference type="ARBA" id="ARBA00032577"/>
    </source>
</evidence>
<dbReference type="GO" id="GO:0005829">
    <property type="term" value="C:cytosol"/>
    <property type="evidence" value="ECO:0007669"/>
    <property type="project" value="TreeGrafter"/>
</dbReference>
<dbReference type="SUPFAM" id="SSF55681">
    <property type="entry name" value="Class II aaRS and biotin synthetases"/>
    <property type="match status" value="1"/>
</dbReference>
<dbReference type="GO" id="GO:0005524">
    <property type="term" value="F:ATP binding"/>
    <property type="evidence" value="ECO:0007669"/>
    <property type="project" value="UniProtKB-KW"/>
</dbReference>
<dbReference type="Proteomes" id="UP000254640">
    <property type="component" value="Unassembled WGS sequence"/>
</dbReference>
<evidence type="ECO:0000256" key="4">
    <source>
        <dbReference type="ARBA" id="ARBA00022555"/>
    </source>
</evidence>
<feature type="domain" description="Alanyl-transfer RNA synthetases family profile" evidence="12">
    <location>
        <begin position="1"/>
        <end position="170"/>
    </location>
</feature>
<evidence type="ECO:0000256" key="2">
    <source>
        <dbReference type="ARBA" id="ARBA00013168"/>
    </source>
</evidence>
<dbReference type="EMBL" id="UGSO01000001">
    <property type="protein sequence ID" value="SUB15354.1"/>
    <property type="molecule type" value="Genomic_DNA"/>
</dbReference>
<dbReference type="Gene3D" id="3.30.930.10">
    <property type="entry name" value="Bira Bifunctional Protein, Domain 2"/>
    <property type="match status" value="1"/>
</dbReference>
<dbReference type="GO" id="GO:0000049">
    <property type="term" value="F:tRNA binding"/>
    <property type="evidence" value="ECO:0007669"/>
    <property type="project" value="UniProtKB-KW"/>
</dbReference>
<dbReference type="PROSITE" id="PS50860">
    <property type="entry name" value="AA_TRNA_LIGASE_II_ALA"/>
    <property type="match status" value="1"/>
</dbReference>
<dbReference type="InterPro" id="IPR018164">
    <property type="entry name" value="Ala-tRNA-synth_IIc_N"/>
</dbReference>
<proteinExistence type="inferred from homology"/>
<evidence type="ECO:0000256" key="8">
    <source>
        <dbReference type="ARBA" id="ARBA00022884"/>
    </source>
</evidence>
<dbReference type="InterPro" id="IPR045864">
    <property type="entry name" value="aa-tRNA-synth_II/BPL/LPL"/>
</dbReference>
<keyword evidence="10" id="KW-0030">Aminoacyl-tRNA synthetase</keyword>